<protein>
    <submittedName>
        <fullName evidence="1">Uncharacterized protein</fullName>
    </submittedName>
</protein>
<accession>A0A2Z7AXA7</accession>
<gene>
    <name evidence="1" type="ORF">F511_41745</name>
</gene>
<evidence type="ECO:0000313" key="2">
    <source>
        <dbReference type="Proteomes" id="UP000250235"/>
    </source>
</evidence>
<dbReference type="AlphaFoldDB" id="A0A2Z7AXA7"/>
<dbReference type="EMBL" id="KV012924">
    <property type="protein sequence ID" value="KZV24079.1"/>
    <property type="molecule type" value="Genomic_DNA"/>
</dbReference>
<keyword evidence="2" id="KW-1185">Reference proteome</keyword>
<evidence type="ECO:0000313" key="1">
    <source>
        <dbReference type="EMBL" id="KZV24079.1"/>
    </source>
</evidence>
<sequence>MASRRLAPTSFMRKPALQTVGGGRSSITSMTGIKTPSLAYTRRTDEFSTDGNTSARWPEQVRSLATSPHDFLCITDSACKNKLVVVSVQYGPFYTYIPIRSTIIGKSRVAIDPIAMHTSWRSNSDIVSVTRVSMTFRVVRTNQYNQDLGLIHSTNGNHLESPNEGSSIDHQVTIHLHAQKITMFPTNETCSNDSAATQLQQLAFSDADFIFYTKIQIFSTRSKTLCTGNPTRGNSQRLFTRTRQILRRTVLRDKVLGKFQQILSQSSVQATNQQVRNLGRIRAIELLPDCVQTAGFVIPDFTPYL</sequence>
<dbReference type="Proteomes" id="UP000250235">
    <property type="component" value="Unassembled WGS sequence"/>
</dbReference>
<proteinExistence type="predicted"/>
<organism evidence="1 2">
    <name type="scientific">Dorcoceras hygrometricum</name>
    <dbReference type="NCBI Taxonomy" id="472368"/>
    <lineage>
        <taxon>Eukaryota</taxon>
        <taxon>Viridiplantae</taxon>
        <taxon>Streptophyta</taxon>
        <taxon>Embryophyta</taxon>
        <taxon>Tracheophyta</taxon>
        <taxon>Spermatophyta</taxon>
        <taxon>Magnoliopsida</taxon>
        <taxon>eudicotyledons</taxon>
        <taxon>Gunneridae</taxon>
        <taxon>Pentapetalae</taxon>
        <taxon>asterids</taxon>
        <taxon>lamiids</taxon>
        <taxon>Lamiales</taxon>
        <taxon>Gesneriaceae</taxon>
        <taxon>Didymocarpoideae</taxon>
        <taxon>Trichosporeae</taxon>
        <taxon>Loxocarpinae</taxon>
        <taxon>Dorcoceras</taxon>
    </lineage>
</organism>
<reference evidence="1 2" key="1">
    <citation type="journal article" date="2015" name="Proc. Natl. Acad. Sci. U.S.A.">
        <title>The resurrection genome of Boea hygrometrica: A blueprint for survival of dehydration.</title>
        <authorList>
            <person name="Xiao L."/>
            <person name="Yang G."/>
            <person name="Zhang L."/>
            <person name="Yang X."/>
            <person name="Zhao S."/>
            <person name="Ji Z."/>
            <person name="Zhou Q."/>
            <person name="Hu M."/>
            <person name="Wang Y."/>
            <person name="Chen M."/>
            <person name="Xu Y."/>
            <person name="Jin H."/>
            <person name="Xiao X."/>
            <person name="Hu G."/>
            <person name="Bao F."/>
            <person name="Hu Y."/>
            <person name="Wan P."/>
            <person name="Li L."/>
            <person name="Deng X."/>
            <person name="Kuang T."/>
            <person name="Xiang C."/>
            <person name="Zhu J.K."/>
            <person name="Oliver M.J."/>
            <person name="He Y."/>
        </authorList>
    </citation>
    <scope>NUCLEOTIDE SEQUENCE [LARGE SCALE GENOMIC DNA]</scope>
    <source>
        <strain evidence="2">cv. XS01</strain>
    </source>
</reference>
<name>A0A2Z7AXA7_9LAMI</name>